<reference evidence="1" key="1">
    <citation type="submission" date="2022-04" db="EMBL/GenBank/DDBJ databases">
        <title>Genome of the entomopathogenic fungus Entomophthora muscae.</title>
        <authorList>
            <person name="Elya C."/>
            <person name="Lovett B.R."/>
            <person name="Lee E."/>
            <person name="Macias A.M."/>
            <person name="Hajek A.E."/>
            <person name="De Bivort B.L."/>
            <person name="Kasson M.T."/>
            <person name="De Fine Licht H.H."/>
            <person name="Stajich J.E."/>
        </authorList>
    </citation>
    <scope>NUCLEOTIDE SEQUENCE</scope>
    <source>
        <strain evidence="1">Berkeley</strain>
    </source>
</reference>
<comment type="caution">
    <text evidence="1">The sequence shown here is derived from an EMBL/GenBank/DDBJ whole genome shotgun (WGS) entry which is preliminary data.</text>
</comment>
<organism evidence="1 2">
    <name type="scientific">Entomophthora muscae</name>
    <dbReference type="NCBI Taxonomy" id="34485"/>
    <lineage>
        <taxon>Eukaryota</taxon>
        <taxon>Fungi</taxon>
        <taxon>Fungi incertae sedis</taxon>
        <taxon>Zoopagomycota</taxon>
        <taxon>Entomophthoromycotina</taxon>
        <taxon>Entomophthoromycetes</taxon>
        <taxon>Entomophthorales</taxon>
        <taxon>Entomophthoraceae</taxon>
        <taxon>Entomophthora</taxon>
    </lineage>
</organism>
<protein>
    <submittedName>
        <fullName evidence="1">Uncharacterized protein</fullName>
    </submittedName>
</protein>
<dbReference type="Proteomes" id="UP001165960">
    <property type="component" value="Unassembled WGS sequence"/>
</dbReference>
<evidence type="ECO:0000313" key="1">
    <source>
        <dbReference type="EMBL" id="KAJ9074957.1"/>
    </source>
</evidence>
<gene>
    <name evidence="1" type="ORF">DSO57_1001431</name>
</gene>
<evidence type="ECO:0000313" key="2">
    <source>
        <dbReference type="Proteomes" id="UP001165960"/>
    </source>
</evidence>
<keyword evidence="2" id="KW-1185">Reference proteome</keyword>
<dbReference type="EMBL" id="QTSX02002843">
    <property type="protein sequence ID" value="KAJ9074957.1"/>
    <property type="molecule type" value="Genomic_DNA"/>
</dbReference>
<name>A0ACC2TL27_9FUNG</name>
<proteinExistence type="predicted"/>
<sequence length="264" mass="30092">MAFVFFLFSAVYVCFDVTTIRSKEHLSQLFKLKNNCNVIHLGGLPSAGKEGWLPPHIEPKLNNALDWSVSPPAIHHDIAAEKMSCDVIFKNSNRQKRCSQMFKQGYYWGKAIQITDMITCPEQNCIVDIAFNVSLVPLEKVWNRGRTHVTQNTFTKVPAKLPTTLKLYRLATYFYDSLVPLPGKKRFFLWAKPLYWATAEYIAETLFDDYGSTTRSTCVESYYPAGYEHKVLMAIGFSEEPISPPLTFSPPKNVSVFVYPNLIP</sequence>
<accession>A0ACC2TL27</accession>